<keyword evidence="1" id="KW-1133">Transmembrane helix</keyword>
<keyword evidence="1" id="KW-0812">Transmembrane</keyword>
<feature type="transmembrane region" description="Helical" evidence="1">
    <location>
        <begin position="28"/>
        <end position="49"/>
    </location>
</feature>
<feature type="transmembrane region" description="Helical" evidence="1">
    <location>
        <begin position="86"/>
        <end position="105"/>
    </location>
</feature>
<keyword evidence="1" id="KW-0472">Membrane</keyword>
<sequence length="114" mass="13523">MKESINKQLILSEDQYEKTLRLSLRIKNILNVILFFSFSWLSYLLWNIFFRSLLLVMSGIQLSTIRELKKLTAHNSIELELAADPLTFLFLSAIVVSIVPIYYLFKIFKKYWLN</sequence>
<accession>A0A077ECL5</accession>
<dbReference type="EMBL" id="CP007547">
    <property type="protein sequence ID" value="AIL44418.1"/>
    <property type="molecule type" value="Genomic_DNA"/>
</dbReference>
<dbReference type="Proteomes" id="UP000028933">
    <property type="component" value="Chromosome"/>
</dbReference>
<reference evidence="2" key="2">
    <citation type="journal article" date="2015" name="Genome Biol. Evol.">
        <title>Complete Genome Sequence and Transcriptomic Analysis of the Novel Pathogen Elizabethkingia anophelis in Response to Oxidative Stress.</title>
        <authorList>
            <person name="Li Y."/>
            <person name="Liu Y."/>
            <person name="Chew S.C."/>
            <person name="Tay M."/>
            <person name="Salido M.M."/>
            <person name="Teo J."/>
            <person name="Lauro F.M."/>
            <person name="Givskov M."/>
            <person name="Yang L."/>
        </authorList>
    </citation>
    <scope>NUCLEOTIDE SEQUENCE</scope>
    <source>
        <strain evidence="2">NUHP1</strain>
    </source>
</reference>
<evidence type="ECO:0000256" key="1">
    <source>
        <dbReference type="SAM" id="Phobius"/>
    </source>
</evidence>
<dbReference type="STRING" id="1338011.BD94_0643"/>
<reference evidence="2" key="1">
    <citation type="journal article" date="2013" name="Lancet">
        <title>First case of E anophelis outbreak in an intensive-care unit.</title>
        <authorList>
            <person name="Teo J."/>
            <person name="Tan S.Y."/>
            <person name="Tay M."/>
            <person name="Ding Y."/>
            <person name="Kjelleberg S."/>
            <person name="Givskov M."/>
            <person name="Lin R.T."/>
            <person name="Yang L."/>
        </authorList>
    </citation>
    <scope>NUCLEOTIDE SEQUENCE [LARGE SCALE GENOMIC DNA]</scope>
    <source>
        <strain evidence="2">NUHP1</strain>
    </source>
</reference>
<protein>
    <submittedName>
        <fullName evidence="2">Uncharacterized protein</fullName>
    </submittedName>
</protein>
<dbReference type="RefSeq" id="WP_024564955.1">
    <property type="nucleotide sequence ID" value="NZ_CP007547.1"/>
</dbReference>
<gene>
    <name evidence="2" type="ORF">BD94_0643</name>
</gene>
<dbReference type="KEGG" id="eao:BD94_0643"/>
<evidence type="ECO:0000313" key="2">
    <source>
        <dbReference type="EMBL" id="AIL44418.1"/>
    </source>
</evidence>
<proteinExistence type="predicted"/>
<dbReference type="HOGENOM" id="CLU_2117175_0_0_10"/>
<name>A0A077ECL5_9FLAO</name>
<dbReference type="AlphaFoldDB" id="A0A077ECL5"/>
<organism evidence="2 3">
    <name type="scientific">Elizabethkingia anophelis NUHP1</name>
    <dbReference type="NCBI Taxonomy" id="1338011"/>
    <lineage>
        <taxon>Bacteria</taxon>
        <taxon>Pseudomonadati</taxon>
        <taxon>Bacteroidota</taxon>
        <taxon>Flavobacteriia</taxon>
        <taxon>Flavobacteriales</taxon>
        <taxon>Weeksellaceae</taxon>
        <taxon>Elizabethkingia</taxon>
    </lineage>
</organism>
<evidence type="ECO:0000313" key="3">
    <source>
        <dbReference type="Proteomes" id="UP000028933"/>
    </source>
</evidence>